<accession>A0A975BBP3</accession>
<dbReference type="InterPro" id="IPR037185">
    <property type="entry name" value="EmrE-like"/>
</dbReference>
<feature type="domain" description="EamA" evidence="2">
    <location>
        <begin position="12"/>
        <end position="147"/>
    </location>
</feature>
<keyword evidence="1" id="KW-0812">Transmembrane</keyword>
<organism evidence="3 4">
    <name type="scientific">Desulfonema limicola</name>
    <dbReference type="NCBI Taxonomy" id="45656"/>
    <lineage>
        <taxon>Bacteria</taxon>
        <taxon>Pseudomonadati</taxon>
        <taxon>Thermodesulfobacteriota</taxon>
        <taxon>Desulfobacteria</taxon>
        <taxon>Desulfobacterales</taxon>
        <taxon>Desulfococcaceae</taxon>
        <taxon>Desulfonema</taxon>
    </lineage>
</organism>
<dbReference type="Proteomes" id="UP000663720">
    <property type="component" value="Chromosome"/>
</dbReference>
<feature type="transmembrane region" description="Helical" evidence="1">
    <location>
        <begin position="156"/>
        <end position="177"/>
    </location>
</feature>
<dbReference type="RefSeq" id="WP_207688353.1">
    <property type="nucleotide sequence ID" value="NZ_CP061799.1"/>
</dbReference>
<evidence type="ECO:0000256" key="1">
    <source>
        <dbReference type="SAM" id="Phobius"/>
    </source>
</evidence>
<feature type="transmembrane region" description="Helical" evidence="1">
    <location>
        <begin position="12"/>
        <end position="35"/>
    </location>
</feature>
<evidence type="ECO:0000259" key="2">
    <source>
        <dbReference type="Pfam" id="PF00892"/>
    </source>
</evidence>
<feature type="transmembrane region" description="Helical" evidence="1">
    <location>
        <begin position="41"/>
        <end position="63"/>
    </location>
</feature>
<gene>
    <name evidence="3" type="ORF">dnl_47930</name>
</gene>
<dbReference type="GO" id="GO:0016020">
    <property type="term" value="C:membrane"/>
    <property type="evidence" value="ECO:0007669"/>
    <property type="project" value="InterPro"/>
</dbReference>
<feature type="transmembrane region" description="Helical" evidence="1">
    <location>
        <begin position="102"/>
        <end position="123"/>
    </location>
</feature>
<feature type="transmembrane region" description="Helical" evidence="1">
    <location>
        <begin position="222"/>
        <end position="241"/>
    </location>
</feature>
<name>A0A975BBP3_9BACT</name>
<dbReference type="SUPFAM" id="SSF103481">
    <property type="entry name" value="Multidrug resistance efflux transporter EmrE"/>
    <property type="match status" value="2"/>
</dbReference>
<keyword evidence="1" id="KW-1133">Transmembrane helix</keyword>
<feature type="transmembrane region" description="Helical" evidence="1">
    <location>
        <begin position="130"/>
        <end position="150"/>
    </location>
</feature>
<evidence type="ECO:0000313" key="4">
    <source>
        <dbReference type="Proteomes" id="UP000663720"/>
    </source>
</evidence>
<evidence type="ECO:0000313" key="3">
    <source>
        <dbReference type="EMBL" id="QTA82418.1"/>
    </source>
</evidence>
<reference evidence="3" key="1">
    <citation type="journal article" date="2021" name="Microb. Physiol.">
        <title>Proteogenomic Insights into the Physiology of Marine, Sulfate-Reducing, Filamentous Desulfonema limicola and Desulfonema magnum.</title>
        <authorList>
            <person name="Schnaars V."/>
            <person name="Wohlbrand L."/>
            <person name="Scheve S."/>
            <person name="Hinrichs C."/>
            <person name="Reinhardt R."/>
            <person name="Rabus R."/>
        </authorList>
    </citation>
    <scope>NUCLEOTIDE SEQUENCE</scope>
    <source>
        <strain evidence="3">5ac10</strain>
    </source>
</reference>
<feature type="transmembrane region" description="Helical" evidence="1">
    <location>
        <begin position="253"/>
        <end position="271"/>
    </location>
</feature>
<dbReference type="EMBL" id="CP061799">
    <property type="protein sequence ID" value="QTA82418.1"/>
    <property type="molecule type" value="Genomic_DNA"/>
</dbReference>
<keyword evidence="1" id="KW-0472">Membrane</keyword>
<protein>
    <submittedName>
        <fullName evidence="3">EamA domain-containing protein</fullName>
    </submittedName>
</protein>
<dbReference type="PANTHER" id="PTHR22911">
    <property type="entry name" value="ACYL-MALONYL CONDENSING ENZYME-RELATED"/>
    <property type="match status" value="1"/>
</dbReference>
<dbReference type="Pfam" id="PF00892">
    <property type="entry name" value="EamA"/>
    <property type="match status" value="2"/>
</dbReference>
<dbReference type="InterPro" id="IPR000620">
    <property type="entry name" value="EamA_dom"/>
</dbReference>
<proteinExistence type="predicted"/>
<feature type="domain" description="EamA" evidence="2">
    <location>
        <begin position="160"/>
        <end position="293"/>
    </location>
</feature>
<sequence>MVISRSDSTYKSGYLYVILAAVLWAVSGSAAKFLFNNGVTSFQLAQLRITVAACVLFLWFIINQRSLFKIEQKDIFYFIILGFGAMALVQFTYLLAISKINVAAAILLQYLAPSFIAVYTIVFNREKPELVTLTAVILATGGCYLVVGAYQVNVFSMNKAGILSGILSAAAFAWYSLQGEYGMKKYSPWTVLFYAMFFGALAWNIFYPPLNAFIQPYSFYEWLWILYIGTMGTALPFGLYLKGVSLIRSTRASITATLEPITAGLISYLFLNETMELLQMSGGVLVIFSIILLQLKKKDHNILPDVNQSSKVEDVLNHAK</sequence>
<feature type="transmembrane region" description="Helical" evidence="1">
    <location>
        <begin position="75"/>
        <end position="96"/>
    </location>
</feature>
<dbReference type="KEGG" id="dli:dnl_47930"/>
<feature type="transmembrane region" description="Helical" evidence="1">
    <location>
        <begin position="189"/>
        <end position="210"/>
    </location>
</feature>
<feature type="transmembrane region" description="Helical" evidence="1">
    <location>
        <begin position="277"/>
        <end position="295"/>
    </location>
</feature>
<keyword evidence="4" id="KW-1185">Reference proteome</keyword>
<dbReference type="AlphaFoldDB" id="A0A975BBP3"/>
<dbReference type="Gene3D" id="1.10.3730.20">
    <property type="match status" value="1"/>
</dbReference>
<dbReference type="PANTHER" id="PTHR22911:SF79">
    <property type="entry name" value="MOBA-LIKE NTP TRANSFERASE DOMAIN-CONTAINING PROTEIN"/>
    <property type="match status" value="1"/>
</dbReference>